<comment type="caution">
    <text evidence="2">The sequence shown here is derived from an EMBL/GenBank/DDBJ whole genome shotgun (WGS) entry which is preliminary data.</text>
</comment>
<evidence type="ECO:0000313" key="3">
    <source>
        <dbReference type="Proteomes" id="UP000242450"/>
    </source>
</evidence>
<reference evidence="2 3" key="1">
    <citation type="journal article" date="2018" name="Mol. Genet. Genomics">
        <title>The red deer Cervus elaphus genome CerEla1.0: sequencing, annotating, genes, and chromosomes.</title>
        <authorList>
            <person name="Bana N.A."/>
            <person name="Nyiri A."/>
            <person name="Nagy J."/>
            <person name="Frank K."/>
            <person name="Nagy T."/>
            <person name="Steger V."/>
            <person name="Schiller M."/>
            <person name="Lakatos P."/>
            <person name="Sugar L."/>
            <person name="Horn P."/>
            <person name="Barta E."/>
            <person name="Orosz L."/>
        </authorList>
    </citation>
    <scope>NUCLEOTIDE SEQUENCE [LARGE SCALE GENOMIC DNA]</scope>
    <source>
        <strain evidence="2">Hungarian</strain>
    </source>
</reference>
<dbReference type="EMBL" id="MKHE01000027">
    <property type="protein sequence ID" value="OWK01832.1"/>
    <property type="molecule type" value="Genomic_DNA"/>
</dbReference>
<keyword evidence="3" id="KW-1185">Reference proteome</keyword>
<protein>
    <submittedName>
        <fullName evidence="2">Uncharacterized protein</fullName>
    </submittedName>
</protein>
<sequence>VVRGYIHADDPVKFLERIKHNVNKPMIKMQQNKLKHFLTVCLVLLNCLLSATHTEYAYGSRRDESERPSPTSARPQHAFRWDGRWGSSGTTHAEPDERPDAWAQPYAYAGTWTQST</sequence>
<feature type="region of interest" description="Disordered" evidence="1">
    <location>
        <begin position="58"/>
        <end position="103"/>
    </location>
</feature>
<gene>
    <name evidence="2" type="ORF">Celaphus_00017644</name>
</gene>
<dbReference type="Proteomes" id="UP000242450">
    <property type="component" value="Chromosome 27"/>
</dbReference>
<organism evidence="2 3">
    <name type="scientific">Cervus elaphus hippelaphus</name>
    <name type="common">European red deer</name>
    <dbReference type="NCBI Taxonomy" id="46360"/>
    <lineage>
        <taxon>Eukaryota</taxon>
        <taxon>Metazoa</taxon>
        <taxon>Chordata</taxon>
        <taxon>Craniata</taxon>
        <taxon>Vertebrata</taxon>
        <taxon>Euteleostomi</taxon>
        <taxon>Mammalia</taxon>
        <taxon>Eutheria</taxon>
        <taxon>Laurasiatheria</taxon>
        <taxon>Artiodactyla</taxon>
        <taxon>Ruminantia</taxon>
        <taxon>Pecora</taxon>
        <taxon>Cervidae</taxon>
        <taxon>Cervinae</taxon>
        <taxon>Cervus</taxon>
    </lineage>
</organism>
<accession>A0A212C795</accession>
<evidence type="ECO:0000313" key="2">
    <source>
        <dbReference type="EMBL" id="OWK01832.1"/>
    </source>
</evidence>
<feature type="non-terminal residue" evidence="2">
    <location>
        <position position="1"/>
    </location>
</feature>
<proteinExistence type="predicted"/>
<name>A0A212C795_CEREH</name>
<dbReference type="AlphaFoldDB" id="A0A212C795"/>
<evidence type="ECO:0000256" key="1">
    <source>
        <dbReference type="SAM" id="MobiDB-lite"/>
    </source>
</evidence>